<dbReference type="PANTHER" id="PTHR47829">
    <property type="entry name" value="HYDROLASE, PUTATIVE (AFU_ORTHOLOGUE AFUA_1G12880)-RELATED"/>
    <property type="match status" value="1"/>
</dbReference>
<evidence type="ECO:0000313" key="1">
    <source>
        <dbReference type="EMBL" id="CAB4820483.1"/>
    </source>
</evidence>
<dbReference type="SFLD" id="SFLDG01129">
    <property type="entry name" value="C1.5:_HAD__Beta-PGM__Phosphata"/>
    <property type="match status" value="1"/>
</dbReference>
<dbReference type="NCBIfam" id="TIGR01509">
    <property type="entry name" value="HAD-SF-IA-v3"/>
    <property type="match status" value="1"/>
</dbReference>
<sequence>MPRATPPKSLITAVVFDFGGVLITSITNQLSKIAQRHSADVPTMLAVMLGPHDSGDHPWHRAERGEIEVADIQSALQPWAAEHNISLHGDEIEALMTPGQYTVIQPMLDKVGELKRRGFTTGLLTNTFAEFRPTMEQDLRFEDFTAVIESFAVGARKPEPAIYQATADLLGVSHQEILYLDDFPQNIHMAQSFGWSTIHVSDPLVAISEIDLFLDN</sequence>
<name>A0A6J6ZJ31_9ZZZZ</name>
<dbReference type="InterPro" id="IPR036412">
    <property type="entry name" value="HAD-like_sf"/>
</dbReference>
<dbReference type="SFLD" id="SFLDS00003">
    <property type="entry name" value="Haloacid_Dehalogenase"/>
    <property type="match status" value="1"/>
</dbReference>
<dbReference type="AlphaFoldDB" id="A0A6J6ZJ31"/>
<organism evidence="1">
    <name type="scientific">freshwater metagenome</name>
    <dbReference type="NCBI Taxonomy" id="449393"/>
    <lineage>
        <taxon>unclassified sequences</taxon>
        <taxon>metagenomes</taxon>
        <taxon>ecological metagenomes</taxon>
    </lineage>
</organism>
<dbReference type="Gene3D" id="3.40.50.1000">
    <property type="entry name" value="HAD superfamily/HAD-like"/>
    <property type="match status" value="1"/>
</dbReference>
<dbReference type="Pfam" id="PF00702">
    <property type="entry name" value="Hydrolase"/>
    <property type="match status" value="1"/>
</dbReference>
<dbReference type="InterPro" id="IPR052898">
    <property type="entry name" value="ACAD10-like"/>
</dbReference>
<dbReference type="Gene3D" id="1.10.150.240">
    <property type="entry name" value="Putative phosphatase, domain 2"/>
    <property type="match status" value="1"/>
</dbReference>
<accession>A0A6J6ZJ31</accession>
<dbReference type="PANTHER" id="PTHR47829:SF1">
    <property type="entry name" value="HAD FAMILY PHOSPHATASE"/>
    <property type="match status" value="1"/>
</dbReference>
<dbReference type="CDD" id="cd02603">
    <property type="entry name" value="HAD_sEH-N_like"/>
    <property type="match status" value="1"/>
</dbReference>
<dbReference type="InterPro" id="IPR023198">
    <property type="entry name" value="PGP-like_dom2"/>
</dbReference>
<proteinExistence type="predicted"/>
<protein>
    <submittedName>
        <fullName evidence="1">Unannotated protein</fullName>
    </submittedName>
</protein>
<dbReference type="InterPro" id="IPR006439">
    <property type="entry name" value="HAD-SF_hydro_IA"/>
</dbReference>
<reference evidence="1" key="1">
    <citation type="submission" date="2020-05" db="EMBL/GenBank/DDBJ databases">
        <authorList>
            <person name="Chiriac C."/>
            <person name="Salcher M."/>
            <person name="Ghai R."/>
            <person name="Kavagutti S V."/>
        </authorList>
    </citation>
    <scope>NUCLEOTIDE SEQUENCE</scope>
</reference>
<dbReference type="EMBL" id="CAFAAL010000237">
    <property type="protein sequence ID" value="CAB4820483.1"/>
    <property type="molecule type" value="Genomic_DNA"/>
</dbReference>
<dbReference type="SUPFAM" id="SSF56784">
    <property type="entry name" value="HAD-like"/>
    <property type="match status" value="1"/>
</dbReference>
<gene>
    <name evidence="1" type="ORF">UFOPK3004_01801</name>
</gene>
<dbReference type="InterPro" id="IPR023214">
    <property type="entry name" value="HAD_sf"/>
</dbReference>